<dbReference type="EMBL" id="KI546110">
    <property type="protein sequence ID" value="EST44771.1"/>
    <property type="molecule type" value="Genomic_DNA"/>
</dbReference>
<evidence type="ECO:0000313" key="2">
    <source>
        <dbReference type="EMBL" id="KAH0571813.1"/>
    </source>
</evidence>
<sequence>MGANNSLQDRVNAELNLVMELPKPDIQHQNSFILKLSAHVQSAQFETQRFMQMNAAQIDQQNSSGLRSIQVKQDFEKSKQRLSSIISKFTAEDADSIQ</sequence>
<evidence type="ECO:0000313" key="3">
    <source>
        <dbReference type="Proteomes" id="UP000018208"/>
    </source>
</evidence>
<gene>
    <name evidence="1" type="ORF">SS50377_15341</name>
    <name evidence="2" type="ORF">SS50377_26009</name>
</gene>
<dbReference type="EMBL" id="AUWU02000006">
    <property type="protein sequence ID" value="KAH0571813.1"/>
    <property type="molecule type" value="Genomic_DNA"/>
</dbReference>
<evidence type="ECO:0000313" key="1">
    <source>
        <dbReference type="EMBL" id="EST44771.1"/>
    </source>
</evidence>
<protein>
    <submittedName>
        <fullName evidence="1">Uncharacterized protein</fullName>
    </submittedName>
</protein>
<proteinExistence type="predicted"/>
<keyword evidence="3" id="KW-1185">Reference proteome</keyword>
<organism evidence="1">
    <name type="scientific">Spironucleus salmonicida</name>
    <dbReference type="NCBI Taxonomy" id="348837"/>
    <lineage>
        <taxon>Eukaryota</taxon>
        <taxon>Metamonada</taxon>
        <taxon>Diplomonadida</taxon>
        <taxon>Hexamitidae</taxon>
        <taxon>Hexamitinae</taxon>
        <taxon>Spironucleus</taxon>
    </lineage>
</organism>
<dbReference type="AlphaFoldDB" id="V6LM37"/>
<reference evidence="1 2" key="1">
    <citation type="journal article" date="2014" name="PLoS Genet.">
        <title>The Genome of Spironucleus salmonicida Highlights a Fish Pathogen Adapted to Fluctuating Environments.</title>
        <authorList>
            <person name="Xu F."/>
            <person name="Jerlstrom-Hultqvist J."/>
            <person name="Einarsson E."/>
            <person name="Astvaldsson A."/>
            <person name="Svard S.G."/>
            <person name="Andersson J.O."/>
        </authorList>
    </citation>
    <scope>NUCLEOTIDE SEQUENCE</scope>
    <source>
        <strain evidence="2">ATCC 50377</strain>
    </source>
</reference>
<dbReference type="VEuPathDB" id="GiardiaDB:SS50377_26009"/>
<dbReference type="Proteomes" id="UP000018208">
    <property type="component" value="Unassembled WGS sequence"/>
</dbReference>
<name>V6LM37_9EUKA</name>
<accession>V6LM37</accession>
<reference evidence="2" key="2">
    <citation type="submission" date="2020-12" db="EMBL/GenBank/DDBJ databases">
        <title>New Spironucleus salmonicida genome in near-complete chromosomes.</title>
        <authorList>
            <person name="Xu F."/>
            <person name="Kurt Z."/>
            <person name="Jimenez-Gonzalez A."/>
            <person name="Astvaldsson A."/>
            <person name="Andersson J.O."/>
            <person name="Svard S.G."/>
        </authorList>
    </citation>
    <scope>NUCLEOTIDE SEQUENCE</scope>
    <source>
        <strain evidence="2">ATCC 50377</strain>
    </source>
</reference>